<feature type="transmembrane region" description="Helical" evidence="1">
    <location>
        <begin position="164"/>
        <end position="184"/>
    </location>
</feature>
<dbReference type="RefSeq" id="WP_012507467.1">
    <property type="nucleotide sequence ID" value="NC_011060.1"/>
</dbReference>
<dbReference type="PANTHER" id="PTHR23028">
    <property type="entry name" value="ACETYLTRANSFERASE"/>
    <property type="match status" value="1"/>
</dbReference>
<accession>B4SDY1</accession>
<dbReference type="InterPro" id="IPR050879">
    <property type="entry name" value="Acyltransferase_3"/>
</dbReference>
<keyword evidence="1" id="KW-0472">Membrane</keyword>
<feature type="transmembrane region" description="Helical" evidence="1">
    <location>
        <begin position="196"/>
        <end position="216"/>
    </location>
</feature>
<feature type="transmembrane region" description="Helical" evidence="1">
    <location>
        <begin position="79"/>
        <end position="97"/>
    </location>
</feature>
<dbReference type="Proteomes" id="UP000002724">
    <property type="component" value="Chromosome"/>
</dbReference>
<sequence>MSNTRIDQITFTRFIAAIAVVVFHFGLNTTPFNNELISFLFKEANVGVSYFFLLSGFVMVVAYIDKPELNLFGYYKARFFRIYPVYFIALLLVFLYFVEKNRTIDTIGLGMNLLVIQAWFPGKALTLNFPGWSLAVEFFFYAIYPFLFNALYKKRDIKSLALPILLFWIISQYALYAIVSSSFYQGYPSKSYEFAYYFPFMHLNQFLIGNLAALFFRKYKKKSGNYDIAVIVVFVLIVAALKYPLGLIYHNGLLALLFIPFILLLSFNQGVISSLFRKKFFCYLGDISYSIYILQVPVYMWIDELFKYFRINDALMQFYFSLVMLILFSALTFSFIDVPLREKIKRGSIKNNQR</sequence>
<dbReference type="AlphaFoldDB" id="B4SDY1"/>
<feature type="transmembrane region" description="Helical" evidence="1">
    <location>
        <begin position="280"/>
        <end position="302"/>
    </location>
</feature>
<feature type="transmembrane region" description="Helical" evidence="1">
    <location>
        <begin position="44"/>
        <end position="64"/>
    </location>
</feature>
<name>B4SDY1_PELPB</name>
<keyword evidence="1" id="KW-1133">Transmembrane helix</keyword>
<evidence type="ECO:0000313" key="3">
    <source>
        <dbReference type="EMBL" id="ACF42972.1"/>
    </source>
</evidence>
<evidence type="ECO:0000259" key="2">
    <source>
        <dbReference type="Pfam" id="PF01757"/>
    </source>
</evidence>
<dbReference type="GO" id="GO:0016020">
    <property type="term" value="C:membrane"/>
    <property type="evidence" value="ECO:0007669"/>
    <property type="project" value="TreeGrafter"/>
</dbReference>
<evidence type="ECO:0000256" key="1">
    <source>
        <dbReference type="SAM" id="Phobius"/>
    </source>
</evidence>
<dbReference type="GO" id="GO:0000271">
    <property type="term" value="P:polysaccharide biosynthetic process"/>
    <property type="evidence" value="ECO:0007669"/>
    <property type="project" value="TreeGrafter"/>
</dbReference>
<protein>
    <submittedName>
        <fullName evidence="3">Acyltransferase 3</fullName>
    </submittedName>
</protein>
<dbReference type="GO" id="GO:0016747">
    <property type="term" value="F:acyltransferase activity, transferring groups other than amino-acyl groups"/>
    <property type="evidence" value="ECO:0007669"/>
    <property type="project" value="InterPro"/>
</dbReference>
<evidence type="ECO:0000313" key="4">
    <source>
        <dbReference type="Proteomes" id="UP000002724"/>
    </source>
</evidence>
<dbReference type="KEGG" id="pph:Ppha_0673"/>
<dbReference type="eggNOG" id="COG1835">
    <property type="taxonomic scope" value="Bacteria"/>
</dbReference>
<dbReference type="EMBL" id="CP001110">
    <property type="protein sequence ID" value="ACF42972.1"/>
    <property type="molecule type" value="Genomic_DNA"/>
</dbReference>
<feature type="transmembrane region" description="Helical" evidence="1">
    <location>
        <begin position="247"/>
        <end position="268"/>
    </location>
</feature>
<dbReference type="OrthoDB" id="290051at2"/>
<feature type="transmembrane region" description="Helical" evidence="1">
    <location>
        <begin position="314"/>
        <end position="336"/>
    </location>
</feature>
<dbReference type="HOGENOM" id="CLU_005679_2_2_10"/>
<keyword evidence="1" id="KW-0812">Transmembrane</keyword>
<organism evidence="3 4">
    <name type="scientific">Pelodictyon phaeoclathratiforme (strain DSM 5477 / BU-1)</name>
    <dbReference type="NCBI Taxonomy" id="324925"/>
    <lineage>
        <taxon>Bacteria</taxon>
        <taxon>Pseudomonadati</taxon>
        <taxon>Chlorobiota</taxon>
        <taxon>Chlorobiia</taxon>
        <taxon>Chlorobiales</taxon>
        <taxon>Chlorobiaceae</taxon>
        <taxon>Chlorobium/Pelodictyon group</taxon>
        <taxon>Pelodictyon</taxon>
    </lineage>
</organism>
<dbReference type="Pfam" id="PF01757">
    <property type="entry name" value="Acyl_transf_3"/>
    <property type="match status" value="1"/>
</dbReference>
<feature type="transmembrane region" description="Helical" evidence="1">
    <location>
        <begin position="12"/>
        <end position="32"/>
    </location>
</feature>
<feature type="transmembrane region" description="Helical" evidence="1">
    <location>
        <begin position="104"/>
        <end position="120"/>
    </location>
</feature>
<keyword evidence="3" id="KW-0012">Acyltransferase</keyword>
<dbReference type="PANTHER" id="PTHR23028:SF53">
    <property type="entry name" value="ACYL_TRANSF_3 DOMAIN-CONTAINING PROTEIN"/>
    <property type="match status" value="1"/>
</dbReference>
<dbReference type="InterPro" id="IPR002656">
    <property type="entry name" value="Acyl_transf_3_dom"/>
</dbReference>
<feature type="domain" description="Acyltransferase 3" evidence="2">
    <location>
        <begin position="8"/>
        <end position="332"/>
    </location>
</feature>
<gene>
    <name evidence="3" type="ordered locus">Ppha_0673</name>
</gene>
<dbReference type="STRING" id="324925.Ppha_0673"/>
<feature type="transmembrane region" description="Helical" evidence="1">
    <location>
        <begin position="223"/>
        <end position="241"/>
    </location>
</feature>
<feature type="transmembrane region" description="Helical" evidence="1">
    <location>
        <begin position="132"/>
        <end position="152"/>
    </location>
</feature>
<keyword evidence="4" id="KW-1185">Reference proteome</keyword>
<keyword evidence="3" id="KW-0808">Transferase</keyword>
<proteinExistence type="predicted"/>
<reference evidence="3 4" key="1">
    <citation type="submission" date="2008-06" db="EMBL/GenBank/DDBJ databases">
        <title>Complete sequence of Pelodictyon phaeoclathratiforme BU-1.</title>
        <authorList>
            <consortium name="US DOE Joint Genome Institute"/>
            <person name="Lucas S."/>
            <person name="Copeland A."/>
            <person name="Lapidus A."/>
            <person name="Glavina del Rio T."/>
            <person name="Dalin E."/>
            <person name="Tice H."/>
            <person name="Bruce D."/>
            <person name="Goodwin L."/>
            <person name="Pitluck S."/>
            <person name="Schmutz J."/>
            <person name="Larimer F."/>
            <person name="Land M."/>
            <person name="Hauser L."/>
            <person name="Kyrpides N."/>
            <person name="Mikhailova N."/>
            <person name="Liu Z."/>
            <person name="Li T."/>
            <person name="Zhao F."/>
            <person name="Overmann J."/>
            <person name="Bryant D.A."/>
            <person name="Richardson P."/>
        </authorList>
    </citation>
    <scope>NUCLEOTIDE SEQUENCE [LARGE SCALE GENOMIC DNA]</scope>
    <source>
        <strain evidence="4">DSM 5477 / BU-1</strain>
    </source>
</reference>